<comment type="caution">
    <text evidence="5">The sequence shown here is derived from an EMBL/GenBank/DDBJ whole genome shotgun (WGS) entry which is preliminary data.</text>
</comment>
<dbReference type="Pfam" id="PF20028">
    <property type="entry name" value="VMAP-C"/>
    <property type="match status" value="1"/>
</dbReference>
<dbReference type="Proteomes" id="UP000037432">
    <property type="component" value="Unassembled WGS sequence"/>
</dbReference>
<dbReference type="InterPro" id="IPR045450">
    <property type="entry name" value="VMAP_C"/>
</dbReference>
<dbReference type="EMBL" id="LFNT01000040">
    <property type="protein sequence ID" value="KMS71118.1"/>
    <property type="molecule type" value="Genomic_DNA"/>
</dbReference>
<reference evidence="5 6" key="1">
    <citation type="submission" date="2015-06" db="EMBL/GenBank/DDBJ databases">
        <authorList>
            <person name="Ju K.-S."/>
            <person name="Doroghazi J.R."/>
            <person name="Metcalf W.W."/>
        </authorList>
    </citation>
    <scope>NUCLEOTIDE SEQUENCE [LARGE SCALE GENOMIC DNA]</scope>
    <source>
        <strain evidence="5 6">NRRL 3414</strain>
    </source>
</reference>
<dbReference type="OrthoDB" id="3867284at2"/>
<dbReference type="InterPro" id="IPR045431">
    <property type="entry name" value="EAD2"/>
</dbReference>
<evidence type="ECO:0000313" key="5">
    <source>
        <dbReference type="EMBL" id="KMS71118.1"/>
    </source>
</evidence>
<accession>A0A0J7Z7H1</accession>
<dbReference type="Pfam" id="PF19916">
    <property type="entry name" value="VMAP-M0"/>
    <property type="match status" value="1"/>
</dbReference>
<feature type="domain" description="vWA-MoxR associated protein middle region 0" evidence="2">
    <location>
        <begin position="117"/>
        <end position="224"/>
    </location>
</feature>
<sequence length="508" mass="57460">MIVEGGHEVEGEGRSAARVRNELLAEMAGVLAATDTVRRQTGAEMLVQDLSAELRLSVDPRQDQPLGLWARRVVKACAEVDEGLQALARCLGYAEQGSVSVLALWRLVDEWEAAAFFKDQDLHPLRHVLREIRSTALLTTLARRASHSRTQELEEWCETGWDVFLRLAGNNTAAEELPPSMAFLSLISEYLVKEGRAEEAEQLRRWNRKQAQLRGLSEEMAVWQQGEFASPAEASLHPAYLLIQFEPDGLEPDSFWVAHWRQSDSDGWHPVPGETLKLRRDELQAAVDRLIEQAEERWWDLRQPVVIEFILPWSLLGEPVEWWHKEADAAVPTPLVMDYTIVVRSFERLRKAAWHRRWNNRWRHLKDRPAESRSHWSLPNQSAFHLERELKSDQQIVCLVLSAPPGGDSPVAHQEFVAALRAGIPAILWDRNGSGTAFREAAADIVQERGLAGVLERTRRWRHEALAMGPDEWHTHVGRHLALLLDDPERMPGPTVSGGDSDSAGIGP</sequence>
<proteinExistence type="predicted"/>
<evidence type="ECO:0000259" key="2">
    <source>
        <dbReference type="Pfam" id="PF19916"/>
    </source>
</evidence>
<evidence type="ECO:0000256" key="1">
    <source>
        <dbReference type="SAM" id="MobiDB-lite"/>
    </source>
</evidence>
<organism evidence="5 6">
    <name type="scientific">Streptomyces viridochromogenes</name>
    <dbReference type="NCBI Taxonomy" id="1938"/>
    <lineage>
        <taxon>Bacteria</taxon>
        <taxon>Bacillati</taxon>
        <taxon>Actinomycetota</taxon>
        <taxon>Actinomycetes</taxon>
        <taxon>Kitasatosporales</taxon>
        <taxon>Streptomycetaceae</taxon>
        <taxon>Streptomyces</taxon>
    </lineage>
</organism>
<evidence type="ECO:0000313" key="6">
    <source>
        <dbReference type="Proteomes" id="UP000037432"/>
    </source>
</evidence>
<evidence type="ECO:0000259" key="4">
    <source>
        <dbReference type="Pfam" id="PF20028"/>
    </source>
</evidence>
<evidence type="ECO:0000259" key="3">
    <source>
        <dbReference type="Pfam" id="PF19956"/>
    </source>
</evidence>
<dbReference type="RefSeq" id="WP_048584306.1">
    <property type="nucleotide sequence ID" value="NZ_LFNT01000040.1"/>
</dbReference>
<dbReference type="AlphaFoldDB" id="A0A0J7Z7H1"/>
<name>A0A0J7Z7H1_STRVR</name>
<dbReference type="PATRIC" id="fig|1938.3.peg.5491"/>
<feature type="domain" description="vWA-MoxR associated protein C-terminal" evidence="4">
    <location>
        <begin position="253"/>
        <end position="488"/>
    </location>
</feature>
<protein>
    <submittedName>
        <fullName evidence="5">Uncharacterized protein</fullName>
    </submittedName>
</protein>
<feature type="domain" description="Effector-associated" evidence="3">
    <location>
        <begin position="30"/>
        <end position="109"/>
    </location>
</feature>
<gene>
    <name evidence="5" type="ORF">ACM01_28810</name>
</gene>
<dbReference type="Pfam" id="PF19956">
    <property type="entry name" value="EAD2"/>
    <property type="match status" value="1"/>
</dbReference>
<feature type="region of interest" description="Disordered" evidence="1">
    <location>
        <begin position="487"/>
        <end position="508"/>
    </location>
</feature>
<dbReference type="InterPro" id="IPR045555">
    <property type="entry name" value="VMAP-M0"/>
</dbReference>